<gene>
    <name evidence="3" type="ORF">RB548_23985</name>
</gene>
<protein>
    <submittedName>
        <fullName evidence="3">Hydantoinase B/oxoprolinase family protein</fullName>
    </submittedName>
</protein>
<dbReference type="PANTHER" id="PTHR11365:SF23">
    <property type="entry name" value="HYPOTHETICAL 5-OXOPROLINASE (EUROFUNG)-RELATED"/>
    <property type="match status" value="1"/>
</dbReference>
<feature type="compositionally biased region" description="Polar residues" evidence="1">
    <location>
        <begin position="561"/>
        <end position="571"/>
    </location>
</feature>
<accession>A0ABZ2BJN1</accession>
<dbReference type="PANTHER" id="PTHR11365">
    <property type="entry name" value="5-OXOPROLINASE RELATED"/>
    <property type="match status" value="1"/>
</dbReference>
<evidence type="ECO:0000313" key="4">
    <source>
        <dbReference type="Proteomes" id="UP001432360"/>
    </source>
</evidence>
<dbReference type="Proteomes" id="UP001432360">
    <property type="component" value="Plasmid pSchITTGS70c"/>
</dbReference>
<evidence type="ECO:0000259" key="2">
    <source>
        <dbReference type="Pfam" id="PF02538"/>
    </source>
</evidence>
<sequence length="588" mass="62042">MSNVVLRAGRSGVLNRAKDLSCAIVTADGELLSAADSLPIHVLSGPDLMAKAMMSFHPELRPGDAFLHNSPYHGCSHAADHTILAPVIDAEGVHRFTVVVKAHQADIGNSAPTTYFATAKDVYEEGALLFPAVRVQSNYQDIDDIIRMCRLRIRVPNQWYGDYLAMVGAARAGEQELLALGAEIGWDVISEFQTQWLEYSRTRMLEAIAKLPEMVSSGQSHHDPMFGTPPTGVDVAATVVISPNSGRITVDLRDNIAAMNCGLNVSEACAKTAAMIGVFNCLDAEIPKNAGSFSCIDVLIEDGSAIGGAKHPNSLSVSTTNLADRVVAAVHMALSKIVPEQAVAEIGAVNPPHKGVISGTDPRTKTPFINQLFLGSTGGPASSFGDGWLTYSHAGNAGISFVESVEMTEMHHPLRILCRELVPDSEGAGCFTGAPCLEVEFQPTLSPMTLAYVSDGTFSAAQGVCGGLAGSTAAQHVRDEAGHLNEIAPVGQMTVKPQQSILSRTAAGGGYGDPLDRECDQVLQDLASGLLTLERAESIYGVVAREGVLDERATAKLRTVKGSNENAGSDKSTPDRLAGPMEATDGTL</sequence>
<dbReference type="Pfam" id="PF02538">
    <property type="entry name" value="Hydantoinase_B"/>
    <property type="match status" value="1"/>
</dbReference>
<dbReference type="InterPro" id="IPR003692">
    <property type="entry name" value="Hydantoinase_B"/>
</dbReference>
<geneLocation type="plasmid" evidence="3 4">
    <name>pSchITTGS70c</name>
</geneLocation>
<reference evidence="3" key="1">
    <citation type="submission" date="2023-08" db="EMBL/GenBank/DDBJ databases">
        <title>Complete genome sequence of Sinorhizobium chiapanecum ITTG S70 isolated from Acaciella angustissima nodules in Chiapas-Mexico.</title>
        <authorList>
            <person name="Rincon-Rosales R."/>
            <person name="Rogel M.A."/>
            <person name="Rincon-Medina C.I."/>
            <person name="Guerrero G."/>
            <person name="Manzano-Gomez L.A."/>
            <person name="Lopez-Lopez A."/>
            <person name="Rincon Molina F.A."/>
            <person name="Martinez-Romero E."/>
        </authorList>
    </citation>
    <scope>NUCLEOTIDE SEQUENCE</scope>
    <source>
        <strain evidence="3">ITTG S70</strain>
        <plasmid evidence="3">pSchITTGS70c</plasmid>
    </source>
</reference>
<dbReference type="InterPro" id="IPR045079">
    <property type="entry name" value="Oxoprolinase-like"/>
</dbReference>
<name>A0ABZ2BJN1_9HYPH</name>
<dbReference type="RefSeq" id="WP_331375760.1">
    <property type="nucleotide sequence ID" value="NZ_CP133151.1"/>
</dbReference>
<evidence type="ECO:0000256" key="1">
    <source>
        <dbReference type="SAM" id="MobiDB-lite"/>
    </source>
</evidence>
<proteinExistence type="predicted"/>
<evidence type="ECO:0000313" key="3">
    <source>
        <dbReference type="EMBL" id="WVT06720.1"/>
    </source>
</evidence>
<organism evidence="3 4">
    <name type="scientific">Sinorhizobium chiapasense</name>
    <dbReference type="NCBI Taxonomy" id="501572"/>
    <lineage>
        <taxon>Bacteria</taxon>
        <taxon>Pseudomonadati</taxon>
        <taxon>Pseudomonadota</taxon>
        <taxon>Alphaproteobacteria</taxon>
        <taxon>Hyphomicrobiales</taxon>
        <taxon>Rhizobiaceae</taxon>
        <taxon>Sinorhizobium/Ensifer group</taxon>
        <taxon>Sinorhizobium</taxon>
    </lineage>
</organism>
<feature type="domain" description="Hydantoinase B/oxoprolinase" evidence="2">
    <location>
        <begin position="1"/>
        <end position="514"/>
    </location>
</feature>
<dbReference type="EMBL" id="CP133151">
    <property type="protein sequence ID" value="WVT06720.1"/>
    <property type="molecule type" value="Genomic_DNA"/>
</dbReference>
<keyword evidence="4" id="KW-1185">Reference proteome</keyword>
<keyword evidence="3" id="KW-0614">Plasmid</keyword>
<feature type="region of interest" description="Disordered" evidence="1">
    <location>
        <begin position="560"/>
        <end position="588"/>
    </location>
</feature>